<protein>
    <submittedName>
        <fullName evidence="3">GT2 family glycosyltransferase</fullName>
    </submittedName>
</protein>
<accession>A0ABS5AJ87</accession>
<keyword evidence="1" id="KW-0472">Membrane</keyword>
<feature type="transmembrane region" description="Helical" evidence="1">
    <location>
        <begin position="283"/>
        <end position="306"/>
    </location>
</feature>
<dbReference type="EMBL" id="JAGIOO010000001">
    <property type="protein sequence ID" value="MBP2476644.1"/>
    <property type="molecule type" value="Genomic_DNA"/>
</dbReference>
<dbReference type="InterPro" id="IPR001173">
    <property type="entry name" value="Glyco_trans_2-like"/>
</dbReference>
<feature type="domain" description="Glycosyltransferase 2-like" evidence="2">
    <location>
        <begin position="50"/>
        <end position="167"/>
    </location>
</feature>
<evidence type="ECO:0000313" key="3">
    <source>
        <dbReference type="EMBL" id="MBP2476644.1"/>
    </source>
</evidence>
<name>A0ABS5AJ87_9PSEU</name>
<dbReference type="InterPro" id="IPR029044">
    <property type="entry name" value="Nucleotide-diphossugar_trans"/>
</dbReference>
<proteinExistence type="predicted"/>
<dbReference type="SUPFAM" id="SSF53448">
    <property type="entry name" value="Nucleotide-diphospho-sugar transferases"/>
    <property type="match status" value="1"/>
</dbReference>
<dbReference type="Pfam" id="PF00535">
    <property type="entry name" value="Glycos_transf_2"/>
    <property type="match status" value="1"/>
</dbReference>
<evidence type="ECO:0000259" key="2">
    <source>
        <dbReference type="Pfam" id="PF00535"/>
    </source>
</evidence>
<dbReference type="Proteomes" id="UP001519363">
    <property type="component" value="Unassembled WGS sequence"/>
</dbReference>
<gene>
    <name evidence="3" type="ORF">JOF53_005516</name>
</gene>
<sequence>MSRLGSFGRGLAAVVALAAVGRSVHYTRAVAKAAPLPPRPLDLPVEVAAVIPARDEQDTIGRGVAALRAQRHHSVSVVVVDDASTDGTAAAVAEHAAADPRVRLVRGDGPPPGWAGKVAAMAAGADAASSTAEFLLFMDADGVAAPDLVGRLLAAAEATGADLVTSPGGLRGPSLGASLLLPAATVALFEVIPPNGDNKRVLAIGQCLLLRRTAYERIGGWAALAGSTADDVDLATLVRDTGGRVLVVDATRELTAMGHDSFGQLWRSLRKSFVVGTEGSVPLLLAGASVNLLFGLTPPVAAVTGLVRGDRRLALTGLLGWAAQAAAHLVFARFYRQPKAAAVLAPLSWAALGSVLAAGLGQVIRGTAAWRGRSVG</sequence>
<keyword evidence="1" id="KW-1133">Transmembrane helix</keyword>
<dbReference type="PANTHER" id="PTHR43646:SF3">
    <property type="entry name" value="SLR1566 PROTEIN"/>
    <property type="match status" value="1"/>
</dbReference>
<evidence type="ECO:0000256" key="1">
    <source>
        <dbReference type="SAM" id="Phobius"/>
    </source>
</evidence>
<dbReference type="RefSeq" id="WP_086782907.1">
    <property type="nucleotide sequence ID" value="NZ_JAGIOO010000001.1"/>
</dbReference>
<comment type="caution">
    <text evidence="3">The sequence shown here is derived from an EMBL/GenBank/DDBJ whole genome shotgun (WGS) entry which is preliminary data.</text>
</comment>
<organism evidence="3 4">
    <name type="scientific">Crossiella equi</name>
    <dbReference type="NCBI Taxonomy" id="130796"/>
    <lineage>
        <taxon>Bacteria</taxon>
        <taxon>Bacillati</taxon>
        <taxon>Actinomycetota</taxon>
        <taxon>Actinomycetes</taxon>
        <taxon>Pseudonocardiales</taxon>
        <taxon>Pseudonocardiaceae</taxon>
        <taxon>Crossiella</taxon>
    </lineage>
</organism>
<dbReference type="PANTHER" id="PTHR43646">
    <property type="entry name" value="GLYCOSYLTRANSFERASE"/>
    <property type="match status" value="1"/>
</dbReference>
<dbReference type="Gene3D" id="3.90.550.10">
    <property type="entry name" value="Spore Coat Polysaccharide Biosynthesis Protein SpsA, Chain A"/>
    <property type="match status" value="1"/>
</dbReference>
<reference evidence="3 4" key="1">
    <citation type="submission" date="2021-03" db="EMBL/GenBank/DDBJ databases">
        <title>Sequencing the genomes of 1000 actinobacteria strains.</title>
        <authorList>
            <person name="Klenk H.-P."/>
        </authorList>
    </citation>
    <scope>NUCLEOTIDE SEQUENCE [LARGE SCALE GENOMIC DNA]</scope>
    <source>
        <strain evidence="3 4">DSM 44580</strain>
    </source>
</reference>
<feature type="transmembrane region" description="Helical" evidence="1">
    <location>
        <begin position="313"/>
        <end position="335"/>
    </location>
</feature>
<keyword evidence="1" id="KW-0812">Transmembrane</keyword>
<keyword evidence="4" id="KW-1185">Reference proteome</keyword>
<evidence type="ECO:0000313" key="4">
    <source>
        <dbReference type="Proteomes" id="UP001519363"/>
    </source>
</evidence>
<feature type="transmembrane region" description="Helical" evidence="1">
    <location>
        <begin position="341"/>
        <end position="364"/>
    </location>
</feature>